<evidence type="ECO:0000313" key="1">
    <source>
        <dbReference type="EMBL" id="GAA2350215.1"/>
    </source>
</evidence>
<dbReference type="InterPro" id="IPR008792">
    <property type="entry name" value="PQQD"/>
</dbReference>
<comment type="caution">
    <text evidence="1">The sequence shown here is derived from an EMBL/GenBank/DDBJ whole genome shotgun (WGS) entry which is preliminary data.</text>
</comment>
<evidence type="ECO:0000313" key="2">
    <source>
        <dbReference type="Proteomes" id="UP001500253"/>
    </source>
</evidence>
<dbReference type="RefSeq" id="WP_346176013.1">
    <property type="nucleotide sequence ID" value="NZ_BAAASD010000017.1"/>
</dbReference>
<dbReference type="Pfam" id="PF05402">
    <property type="entry name" value="PqqD"/>
    <property type="match status" value="1"/>
</dbReference>
<name>A0ABP5TDI9_9ACTN</name>
<proteinExistence type="predicted"/>
<evidence type="ECO:0008006" key="3">
    <source>
        <dbReference type="Google" id="ProtNLM"/>
    </source>
</evidence>
<sequence>MWQLREGAHAILADDGGAILDEHSGRWSHLTPTASAAVMLLLAGTAEHHAVEQYANRYGISTVQAAADVRAVADALTAQGLAVTETASASARRPWWRRWGR</sequence>
<protein>
    <recommendedName>
        <fullName evidence="3">Coenzyme PQQ synthesis protein D (PqqD)</fullName>
    </recommendedName>
</protein>
<dbReference type="EMBL" id="BAAASD010000017">
    <property type="protein sequence ID" value="GAA2350215.1"/>
    <property type="molecule type" value="Genomic_DNA"/>
</dbReference>
<dbReference type="Proteomes" id="UP001500253">
    <property type="component" value="Unassembled WGS sequence"/>
</dbReference>
<organism evidence="1 2">
    <name type="scientific">Streptomyces cuspidosporus</name>
    <dbReference type="NCBI Taxonomy" id="66882"/>
    <lineage>
        <taxon>Bacteria</taxon>
        <taxon>Bacillati</taxon>
        <taxon>Actinomycetota</taxon>
        <taxon>Actinomycetes</taxon>
        <taxon>Kitasatosporales</taxon>
        <taxon>Streptomycetaceae</taxon>
        <taxon>Streptomyces</taxon>
    </lineage>
</organism>
<keyword evidence="2" id="KW-1185">Reference proteome</keyword>
<reference evidence="2" key="1">
    <citation type="journal article" date="2019" name="Int. J. Syst. Evol. Microbiol.">
        <title>The Global Catalogue of Microorganisms (GCM) 10K type strain sequencing project: providing services to taxonomists for standard genome sequencing and annotation.</title>
        <authorList>
            <consortium name="The Broad Institute Genomics Platform"/>
            <consortium name="The Broad Institute Genome Sequencing Center for Infectious Disease"/>
            <person name="Wu L."/>
            <person name="Ma J."/>
        </authorList>
    </citation>
    <scope>NUCLEOTIDE SEQUENCE [LARGE SCALE GENOMIC DNA]</scope>
    <source>
        <strain evidence="2">JCM 4316</strain>
    </source>
</reference>
<gene>
    <name evidence="1" type="ORF">GCM10010246_42610</name>
</gene>
<accession>A0ABP5TDI9</accession>